<dbReference type="Gene3D" id="3.40.50.150">
    <property type="entry name" value="Vaccinia Virus protein VP39"/>
    <property type="match status" value="1"/>
</dbReference>
<dbReference type="AlphaFoldDB" id="A0A4R2M1K3"/>
<comment type="caution">
    <text evidence="2">The sequence shown here is derived from an EMBL/GenBank/DDBJ whole genome shotgun (WGS) entry which is preliminary data.</text>
</comment>
<name>A0A4R2M1K3_RUBGE</name>
<evidence type="ECO:0000313" key="2">
    <source>
        <dbReference type="EMBL" id="TCO99840.1"/>
    </source>
</evidence>
<reference evidence="2 3" key="1">
    <citation type="submission" date="2019-03" db="EMBL/GenBank/DDBJ databases">
        <title>Genomic Encyclopedia of Type Strains, Phase IV (KMG-IV): sequencing the most valuable type-strain genomes for metagenomic binning, comparative biology and taxonomic classification.</title>
        <authorList>
            <person name="Goeker M."/>
        </authorList>
    </citation>
    <scope>NUCLEOTIDE SEQUENCE [LARGE SCALE GENOMIC DNA]</scope>
    <source>
        <strain evidence="2 3">DSM 1709</strain>
    </source>
</reference>
<proteinExistence type="predicted"/>
<dbReference type="Proteomes" id="UP000295106">
    <property type="component" value="Unassembled WGS sequence"/>
</dbReference>
<evidence type="ECO:0000313" key="3">
    <source>
        <dbReference type="Proteomes" id="UP000295106"/>
    </source>
</evidence>
<dbReference type="InterPro" id="IPR029063">
    <property type="entry name" value="SAM-dependent_MTases_sf"/>
</dbReference>
<dbReference type="PANTHER" id="PTHR43317">
    <property type="entry name" value="THERMOSPERMINE SYNTHASE ACAULIS5"/>
    <property type="match status" value="1"/>
</dbReference>
<sequence>MFPMADQDLSSLPEATLSESDGVRYLHLGSIWVQGAMRIRKPQVVELEYVQRMLASLLWLPTEAIGQGRALQLGLGAAAITRFTHKALRMPTTVVELNPQVVAVCRNWFHLPAEADVVVADAGRWLHEQAEPQSVQLLHVDLYDHEAAAPVLDDEGFYAGCRAVLEDGGLMSVNLFGRDASFERSIARIAAVFGADQVWSLRPTKEGNTVVVAGRHVEMPARNVLTERAATIEARFGAYGLPARKWLRMLRPYAGPQPAREAR</sequence>
<dbReference type="GO" id="GO:0006596">
    <property type="term" value="P:polyamine biosynthetic process"/>
    <property type="evidence" value="ECO:0007669"/>
    <property type="project" value="UniProtKB-KW"/>
</dbReference>
<evidence type="ECO:0000256" key="1">
    <source>
        <dbReference type="ARBA" id="ARBA00023115"/>
    </source>
</evidence>
<dbReference type="SUPFAM" id="SSF53335">
    <property type="entry name" value="S-adenosyl-L-methionine-dependent methyltransferases"/>
    <property type="match status" value="1"/>
</dbReference>
<protein>
    <submittedName>
        <fullName evidence="2">Spermidine synthase</fullName>
    </submittedName>
</protein>
<gene>
    <name evidence="2" type="ORF">EV684_114137</name>
</gene>
<accession>A0A4R2M1K3</accession>
<keyword evidence="1" id="KW-0620">Polyamine biosynthesis</keyword>
<dbReference type="EMBL" id="SLXD01000014">
    <property type="protein sequence ID" value="TCO99840.1"/>
    <property type="molecule type" value="Genomic_DNA"/>
</dbReference>
<organism evidence="2 3">
    <name type="scientific">Rubrivivax gelatinosus</name>
    <name type="common">Rhodocyclus gelatinosus</name>
    <name type="synonym">Rhodopseudomonas gelatinosa</name>
    <dbReference type="NCBI Taxonomy" id="28068"/>
    <lineage>
        <taxon>Bacteria</taxon>
        <taxon>Pseudomonadati</taxon>
        <taxon>Pseudomonadota</taxon>
        <taxon>Betaproteobacteria</taxon>
        <taxon>Burkholderiales</taxon>
        <taxon>Sphaerotilaceae</taxon>
        <taxon>Rubrivivax</taxon>
    </lineage>
</organism>
<dbReference type="PANTHER" id="PTHR43317:SF1">
    <property type="entry name" value="THERMOSPERMINE SYNTHASE ACAULIS5"/>
    <property type="match status" value="1"/>
</dbReference>